<keyword evidence="3" id="KW-0413">Isomerase</keyword>
<dbReference type="InterPro" id="IPR036237">
    <property type="entry name" value="Xyl_isomerase-like_sf"/>
</dbReference>
<dbReference type="PANTHER" id="PTHR12110:SF48">
    <property type="entry name" value="BLL3656 PROTEIN"/>
    <property type="match status" value="1"/>
</dbReference>
<evidence type="ECO:0000313" key="3">
    <source>
        <dbReference type="EMBL" id="PZX49177.1"/>
    </source>
</evidence>
<dbReference type="PANTHER" id="PTHR12110">
    <property type="entry name" value="HYDROXYPYRUVATE ISOMERASE"/>
    <property type="match status" value="1"/>
</dbReference>
<dbReference type="AlphaFoldDB" id="A0A2W7QZR2"/>
<dbReference type="Proteomes" id="UP000248882">
    <property type="component" value="Unassembled WGS sequence"/>
</dbReference>
<dbReference type="InterPro" id="IPR050312">
    <property type="entry name" value="IolE/XylAMocC-like"/>
</dbReference>
<gene>
    <name evidence="3" type="ORF">LV85_03308</name>
</gene>
<evidence type="ECO:0000256" key="1">
    <source>
        <dbReference type="SAM" id="SignalP"/>
    </source>
</evidence>
<protein>
    <submittedName>
        <fullName evidence="3">Sugar phosphate isomerase/epimerase</fullName>
    </submittedName>
</protein>
<dbReference type="RefSeq" id="WP_111321407.1">
    <property type="nucleotide sequence ID" value="NZ_QKZT01000016.1"/>
</dbReference>
<dbReference type="Pfam" id="PF01261">
    <property type="entry name" value="AP_endonuc_2"/>
    <property type="match status" value="1"/>
</dbReference>
<dbReference type="SUPFAM" id="SSF51658">
    <property type="entry name" value="Xylose isomerase-like"/>
    <property type="match status" value="1"/>
</dbReference>
<proteinExistence type="predicted"/>
<keyword evidence="1" id="KW-0732">Signal</keyword>
<feature type="signal peptide" evidence="1">
    <location>
        <begin position="1"/>
        <end position="24"/>
    </location>
</feature>
<dbReference type="EMBL" id="QKZT01000016">
    <property type="protein sequence ID" value="PZX49177.1"/>
    <property type="molecule type" value="Genomic_DNA"/>
</dbReference>
<organism evidence="3 4">
    <name type="scientific">Algoriphagus chordae</name>
    <dbReference type="NCBI Taxonomy" id="237019"/>
    <lineage>
        <taxon>Bacteria</taxon>
        <taxon>Pseudomonadati</taxon>
        <taxon>Bacteroidota</taxon>
        <taxon>Cytophagia</taxon>
        <taxon>Cytophagales</taxon>
        <taxon>Cyclobacteriaceae</taxon>
        <taxon>Algoriphagus</taxon>
    </lineage>
</organism>
<dbReference type="Gene3D" id="3.20.20.150">
    <property type="entry name" value="Divalent-metal-dependent TIM barrel enzymes"/>
    <property type="match status" value="1"/>
</dbReference>
<keyword evidence="4" id="KW-1185">Reference proteome</keyword>
<dbReference type="InterPro" id="IPR013022">
    <property type="entry name" value="Xyl_isomerase-like_TIM-brl"/>
</dbReference>
<feature type="chain" id="PRO_5016100689" evidence="1">
    <location>
        <begin position="25"/>
        <end position="303"/>
    </location>
</feature>
<sequence length="303" mass="32950">MKRRNLLKSIAVGAAALPLVPAFASSTEKIKESTIKFSLNTSTLRGQKVDLPQLIEIAAKAGYDGIELWISEMETYLKTGKSLASLKKHFSDVGIIPVNAIGFAPWMAQDVAKSKAGFEQMEREMRMLEEIGCARVAAPAIGATDPVDLLAAGEQYAQLIALGRKMGVMPQLEFWGSFAPFHHLGQALATAAAANDADARILPDIYHLFRGGSGFEGLKLLNGNAIEVFHMNDFTADKPRLEQKDSDRVYPGDGIAPLKEIAATLKAMGGTKYMSLELFNEAVWAQDAQEVANTGLKKMQQFF</sequence>
<evidence type="ECO:0000313" key="4">
    <source>
        <dbReference type="Proteomes" id="UP000248882"/>
    </source>
</evidence>
<evidence type="ECO:0000259" key="2">
    <source>
        <dbReference type="Pfam" id="PF01261"/>
    </source>
</evidence>
<accession>A0A2W7QZR2</accession>
<comment type="caution">
    <text evidence="3">The sequence shown here is derived from an EMBL/GenBank/DDBJ whole genome shotgun (WGS) entry which is preliminary data.</text>
</comment>
<dbReference type="GO" id="GO:0016853">
    <property type="term" value="F:isomerase activity"/>
    <property type="evidence" value="ECO:0007669"/>
    <property type="project" value="UniProtKB-KW"/>
</dbReference>
<name>A0A2W7QZR2_9BACT</name>
<feature type="domain" description="Xylose isomerase-like TIM barrel" evidence="2">
    <location>
        <begin position="56"/>
        <end position="290"/>
    </location>
</feature>
<dbReference type="OrthoDB" id="930834at2"/>
<reference evidence="3 4" key="1">
    <citation type="submission" date="2018-06" db="EMBL/GenBank/DDBJ databases">
        <title>Genomic Encyclopedia of Archaeal and Bacterial Type Strains, Phase II (KMG-II): from individual species to whole genera.</title>
        <authorList>
            <person name="Goeker M."/>
        </authorList>
    </citation>
    <scope>NUCLEOTIDE SEQUENCE [LARGE SCALE GENOMIC DNA]</scope>
    <source>
        <strain evidence="3 4">DSM 19830</strain>
    </source>
</reference>